<dbReference type="AlphaFoldDB" id="A0A8S1IP54"/>
<evidence type="ECO:0000256" key="4">
    <source>
        <dbReference type="RuleBase" id="RU367086"/>
    </source>
</evidence>
<evidence type="ECO:0000256" key="3">
    <source>
        <dbReference type="ARBA" id="ARBA00023242"/>
    </source>
</evidence>
<feature type="region of interest" description="Disordered" evidence="5">
    <location>
        <begin position="275"/>
        <end position="314"/>
    </location>
</feature>
<dbReference type="GO" id="GO:0000027">
    <property type="term" value="P:ribosomal large subunit assembly"/>
    <property type="evidence" value="ECO:0007669"/>
    <property type="project" value="InterPro"/>
</dbReference>
<comment type="similarity">
    <text evidence="2 4">Belongs to the RPF2 family.</text>
</comment>
<evidence type="ECO:0000256" key="1">
    <source>
        <dbReference type="ARBA" id="ARBA00004604"/>
    </source>
</evidence>
<reference evidence="7" key="1">
    <citation type="submission" date="2020-12" db="EMBL/GenBank/DDBJ databases">
        <authorList>
            <person name="Iha C."/>
        </authorList>
    </citation>
    <scope>NUCLEOTIDE SEQUENCE</scope>
</reference>
<evidence type="ECO:0000256" key="5">
    <source>
        <dbReference type="SAM" id="MobiDB-lite"/>
    </source>
</evidence>
<dbReference type="PANTHER" id="PTHR12728:SF0">
    <property type="entry name" value="RIBOSOME PRODUCTION FACTOR 2 HOMOLOG"/>
    <property type="match status" value="1"/>
</dbReference>
<dbReference type="Pfam" id="PF04427">
    <property type="entry name" value="Brix"/>
    <property type="match status" value="1"/>
</dbReference>
<evidence type="ECO:0000256" key="2">
    <source>
        <dbReference type="ARBA" id="ARBA00010782"/>
    </source>
</evidence>
<name>A0A8S1IP54_9CHLO</name>
<gene>
    <name evidence="7" type="ORF">OSTQU699_LOCUS906</name>
</gene>
<dbReference type="InterPro" id="IPR039770">
    <property type="entry name" value="Rpf2"/>
</dbReference>
<dbReference type="GO" id="GO:0000463">
    <property type="term" value="P:maturation of LSU-rRNA from tricistronic rRNA transcript (SSU-rRNA, 5.8S rRNA, LSU-rRNA)"/>
    <property type="evidence" value="ECO:0007669"/>
    <property type="project" value="TreeGrafter"/>
</dbReference>
<keyword evidence="8" id="KW-1185">Reference proteome</keyword>
<evidence type="ECO:0000313" key="8">
    <source>
        <dbReference type="Proteomes" id="UP000708148"/>
    </source>
</evidence>
<keyword evidence="3 4" id="KW-0539">Nucleus</keyword>
<proteinExistence type="inferred from homology"/>
<dbReference type="Proteomes" id="UP000708148">
    <property type="component" value="Unassembled WGS sequence"/>
</dbReference>
<dbReference type="PROSITE" id="PS50833">
    <property type="entry name" value="BRIX"/>
    <property type="match status" value="1"/>
</dbReference>
<dbReference type="GO" id="GO:0019843">
    <property type="term" value="F:rRNA binding"/>
    <property type="evidence" value="ECO:0007669"/>
    <property type="project" value="UniProtKB-UniRule"/>
</dbReference>
<sequence length="314" mass="35915">MTTDKLKQRLQKPKTKKGARLLRAREPQAVEVLKKALFLFGHNTSQVIKDVLADLHKLKWQESVKYTRKNDDVKPFEAGGEASLEHFCKKTDCGLFAVGNHTKKRPHNLLLGRMYNYHLYDMVEFGVVGFKSLGSFGCARCQLGGKPSFLFVGDKFETVPVLKLVKNILLDFFRGRVVKQLNVMGLDRAVVVMAAADDKLAFVHCQINLKKSGTQVPQMELKEIGPRMHLEVRRFREAPADLSKEAHKRLETKKKEKNVDIDTLHNKVGRVYVPRQDVDSMALTKPKGVKRKQREDREQRMGKKTRKPSAHETE</sequence>
<dbReference type="PANTHER" id="PTHR12728">
    <property type="entry name" value="BRIX DOMAIN CONTAINING PROTEIN"/>
    <property type="match status" value="1"/>
</dbReference>
<comment type="subcellular location">
    <subcellularLocation>
        <location evidence="1 4">Nucleus</location>
        <location evidence="1 4">Nucleolus</location>
    </subcellularLocation>
</comment>
<evidence type="ECO:0000259" key="6">
    <source>
        <dbReference type="PROSITE" id="PS50833"/>
    </source>
</evidence>
<evidence type="ECO:0000313" key="7">
    <source>
        <dbReference type="EMBL" id="CAD7695545.1"/>
    </source>
</evidence>
<protein>
    <recommendedName>
        <fullName evidence="4">Ribosome production factor 2 homolog</fullName>
    </recommendedName>
    <alternativeName>
        <fullName evidence="4">Ribosome biogenesis protein RPF2 homolog</fullName>
    </alternativeName>
</protein>
<dbReference type="OrthoDB" id="407658at2759"/>
<dbReference type="GO" id="GO:0005730">
    <property type="term" value="C:nucleolus"/>
    <property type="evidence" value="ECO:0007669"/>
    <property type="project" value="UniProtKB-SubCell"/>
</dbReference>
<dbReference type="InterPro" id="IPR007109">
    <property type="entry name" value="Brix"/>
</dbReference>
<comment type="caution">
    <text evidence="7">The sequence shown here is derived from an EMBL/GenBank/DDBJ whole genome shotgun (WGS) entry which is preliminary data.</text>
</comment>
<accession>A0A8S1IP54</accession>
<dbReference type="SMART" id="SM00879">
    <property type="entry name" value="Brix"/>
    <property type="match status" value="1"/>
</dbReference>
<organism evidence="7 8">
    <name type="scientific">Ostreobium quekettii</name>
    <dbReference type="NCBI Taxonomy" id="121088"/>
    <lineage>
        <taxon>Eukaryota</taxon>
        <taxon>Viridiplantae</taxon>
        <taxon>Chlorophyta</taxon>
        <taxon>core chlorophytes</taxon>
        <taxon>Ulvophyceae</taxon>
        <taxon>TCBD clade</taxon>
        <taxon>Bryopsidales</taxon>
        <taxon>Ostreobineae</taxon>
        <taxon>Ostreobiaceae</taxon>
        <taxon>Ostreobium</taxon>
    </lineage>
</organism>
<dbReference type="EMBL" id="CAJHUC010000359">
    <property type="protein sequence ID" value="CAD7695545.1"/>
    <property type="molecule type" value="Genomic_DNA"/>
</dbReference>
<feature type="domain" description="Brix" evidence="6">
    <location>
        <begin position="34"/>
        <end position="241"/>
    </location>
</feature>